<gene>
    <name evidence="6" type="ORF">CBF37_08425</name>
</gene>
<dbReference type="InterPro" id="IPR002293">
    <property type="entry name" value="AA/rel_permease1"/>
</dbReference>
<dbReference type="PIRSF" id="PIRSF006060">
    <property type="entry name" value="AA_transporter"/>
    <property type="match status" value="1"/>
</dbReference>
<dbReference type="GO" id="GO:0015179">
    <property type="term" value="F:L-amino acid transmembrane transporter activity"/>
    <property type="evidence" value="ECO:0007669"/>
    <property type="project" value="TreeGrafter"/>
</dbReference>
<dbReference type="RefSeq" id="WP_125984307.1">
    <property type="nucleotide sequence ID" value="NZ_NGJS01000012.1"/>
</dbReference>
<dbReference type="Gene3D" id="1.20.1740.10">
    <property type="entry name" value="Amino acid/polyamine transporter I"/>
    <property type="match status" value="1"/>
</dbReference>
<evidence type="ECO:0000256" key="4">
    <source>
        <dbReference type="ARBA" id="ARBA00023136"/>
    </source>
</evidence>
<dbReference type="PANTHER" id="PTHR11785">
    <property type="entry name" value="AMINO ACID TRANSPORTER"/>
    <property type="match status" value="1"/>
</dbReference>
<evidence type="ECO:0000256" key="2">
    <source>
        <dbReference type="ARBA" id="ARBA00022692"/>
    </source>
</evidence>
<feature type="transmembrane region" description="Helical" evidence="5">
    <location>
        <begin position="197"/>
        <end position="220"/>
    </location>
</feature>
<feature type="transmembrane region" description="Helical" evidence="5">
    <location>
        <begin position="398"/>
        <end position="420"/>
    </location>
</feature>
<feature type="transmembrane region" description="Helical" evidence="5">
    <location>
        <begin position="129"/>
        <end position="147"/>
    </location>
</feature>
<feature type="transmembrane region" description="Helical" evidence="5">
    <location>
        <begin position="99"/>
        <end position="123"/>
    </location>
</feature>
<feature type="transmembrane region" description="Helical" evidence="5">
    <location>
        <begin position="232"/>
        <end position="251"/>
    </location>
</feature>
<dbReference type="Pfam" id="PF13520">
    <property type="entry name" value="AA_permease_2"/>
    <property type="match status" value="1"/>
</dbReference>
<evidence type="ECO:0000256" key="5">
    <source>
        <dbReference type="SAM" id="Phobius"/>
    </source>
</evidence>
<name>A0A429ZWM4_9ENTE</name>
<feature type="transmembrane region" description="Helical" evidence="5">
    <location>
        <begin position="12"/>
        <end position="30"/>
    </location>
</feature>
<evidence type="ECO:0000313" key="7">
    <source>
        <dbReference type="Proteomes" id="UP000287857"/>
    </source>
</evidence>
<keyword evidence="3 5" id="KW-1133">Transmembrane helix</keyword>
<dbReference type="AlphaFoldDB" id="A0A429ZWM4"/>
<dbReference type="EMBL" id="NGJS01000012">
    <property type="protein sequence ID" value="RST98184.1"/>
    <property type="molecule type" value="Genomic_DNA"/>
</dbReference>
<proteinExistence type="predicted"/>
<keyword evidence="2 5" id="KW-0812">Transmembrane</keyword>
<evidence type="ECO:0000256" key="1">
    <source>
        <dbReference type="ARBA" id="ARBA00004141"/>
    </source>
</evidence>
<feature type="transmembrane region" description="Helical" evidence="5">
    <location>
        <begin position="285"/>
        <end position="306"/>
    </location>
</feature>
<sequence>MIIIIEKKEYGLWTAVSMIVGICVGSGIFFKIDDILLYTGGHIYLGVLVFIIGALSIIFGSISLTNLAALTDKSGGMVAYFEAFFSSRLASAFGWFQTFLYYPTVAVVVAWASGIYTTLLFNLPHSLDVQMAIGLFYLLFFYTLNILSRQFGGYFQVISSFAKLIPLLAIGVVALFWHQPHPEIPTETVTKPIQNVGFGWLAALAPMAFSYDGWPIALSISHEVRRSKKTMPIALTIGPIIVLAVYLSYYLGMSHILGAEYIMSVGDGAVTTIGELLVGTGGKTVLLVFVLISILGVVNGVVLGHLRMPYALMTKKMFPSFTSNHQKETTTKLKSRSALISLIVGLIWYAIHYATQKFGLLTTGDVSEIAIVFGYFYYILLYTKVLHLYWTKQITNTLTGLIAPILAIIGGLVIIIGGVLSNPISMITFFIICSLFCYGGYHYFKQTNYAKNTQK</sequence>
<keyword evidence="4 5" id="KW-0472">Membrane</keyword>
<comment type="subcellular location">
    <subcellularLocation>
        <location evidence="1">Membrane</location>
        <topology evidence="1">Multi-pass membrane protein</topology>
    </subcellularLocation>
</comment>
<feature type="transmembrane region" description="Helical" evidence="5">
    <location>
        <begin position="42"/>
        <end position="64"/>
    </location>
</feature>
<dbReference type="Proteomes" id="UP000287857">
    <property type="component" value="Unassembled WGS sequence"/>
</dbReference>
<protein>
    <recommendedName>
        <fullName evidence="8">Amino acid permease</fullName>
    </recommendedName>
</protein>
<reference evidence="6 7" key="1">
    <citation type="submission" date="2017-05" db="EMBL/GenBank/DDBJ databases">
        <title>Vagococcus spp. assemblies.</title>
        <authorList>
            <person name="Gulvik C.A."/>
        </authorList>
    </citation>
    <scope>NUCLEOTIDE SEQUENCE [LARGE SCALE GENOMIC DNA]</scope>
    <source>
        <strain evidence="6 7">SS1995</strain>
    </source>
</reference>
<comment type="caution">
    <text evidence="6">The sequence shown here is derived from an EMBL/GenBank/DDBJ whole genome shotgun (WGS) entry which is preliminary data.</text>
</comment>
<feature type="transmembrane region" description="Helical" evidence="5">
    <location>
        <begin position="337"/>
        <end position="354"/>
    </location>
</feature>
<dbReference type="GO" id="GO:0016020">
    <property type="term" value="C:membrane"/>
    <property type="evidence" value="ECO:0007669"/>
    <property type="project" value="UniProtKB-SubCell"/>
</dbReference>
<keyword evidence="7" id="KW-1185">Reference proteome</keyword>
<dbReference type="PANTHER" id="PTHR11785:SF512">
    <property type="entry name" value="SOBREMESA, ISOFORM B"/>
    <property type="match status" value="1"/>
</dbReference>
<evidence type="ECO:0008006" key="8">
    <source>
        <dbReference type="Google" id="ProtNLM"/>
    </source>
</evidence>
<feature type="transmembrane region" description="Helical" evidence="5">
    <location>
        <begin position="426"/>
        <end position="444"/>
    </location>
</feature>
<evidence type="ECO:0000313" key="6">
    <source>
        <dbReference type="EMBL" id="RST98184.1"/>
    </source>
</evidence>
<feature type="transmembrane region" description="Helical" evidence="5">
    <location>
        <begin position="154"/>
        <end position="177"/>
    </location>
</feature>
<dbReference type="OrthoDB" id="3181223at2"/>
<evidence type="ECO:0000256" key="3">
    <source>
        <dbReference type="ARBA" id="ARBA00022989"/>
    </source>
</evidence>
<dbReference type="InterPro" id="IPR050598">
    <property type="entry name" value="AminoAcid_Transporter"/>
</dbReference>
<accession>A0A429ZWM4</accession>
<feature type="transmembrane region" description="Helical" evidence="5">
    <location>
        <begin position="366"/>
        <end position="386"/>
    </location>
</feature>
<organism evidence="6 7">
    <name type="scientific">Vagococcus vulneris</name>
    <dbReference type="NCBI Taxonomy" id="1977869"/>
    <lineage>
        <taxon>Bacteria</taxon>
        <taxon>Bacillati</taxon>
        <taxon>Bacillota</taxon>
        <taxon>Bacilli</taxon>
        <taxon>Lactobacillales</taxon>
        <taxon>Enterococcaceae</taxon>
        <taxon>Vagococcus</taxon>
    </lineage>
</organism>